<comment type="caution">
    <text evidence="2">The sequence shown here is derived from an EMBL/GenBank/DDBJ whole genome shotgun (WGS) entry which is preliminary data.</text>
</comment>
<feature type="compositionally biased region" description="Low complexity" evidence="1">
    <location>
        <begin position="924"/>
        <end position="934"/>
    </location>
</feature>
<evidence type="ECO:0000313" key="3">
    <source>
        <dbReference type="Proteomes" id="UP000265515"/>
    </source>
</evidence>
<dbReference type="InterPro" id="IPR012337">
    <property type="entry name" value="RNaseH-like_sf"/>
</dbReference>
<protein>
    <recommendedName>
        <fullName evidence="4">DUF659 domain-containing protein</fullName>
    </recommendedName>
</protein>
<name>A0A388M8U6_CHABU</name>
<feature type="compositionally biased region" description="Low complexity" evidence="1">
    <location>
        <begin position="410"/>
        <end position="422"/>
    </location>
</feature>
<dbReference type="Gramene" id="GBG90889">
    <property type="protein sequence ID" value="GBG90889"/>
    <property type="gene ID" value="CBR_g51396"/>
</dbReference>
<feature type="region of interest" description="Disordered" evidence="1">
    <location>
        <begin position="826"/>
        <end position="1046"/>
    </location>
</feature>
<feature type="compositionally biased region" description="Basic and acidic residues" evidence="1">
    <location>
        <begin position="357"/>
        <end position="394"/>
    </location>
</feature>
<feature type="compositionally biased region" description="Basic and acidic residues" evidence="1">
    <location>
        <begin position="957"/>
        <end position="969"/>
    </location>
</feature>
<dbReference type="AlphaFoldDB" id="A0A388M8U6"/>
<feature type="compositionally biased region" description="Gly residues" evidence="1">
    <location>
        <begin position="875"/>
        <end position="895"/>
    </location>
</feature>
<feature type="compositionally biased region" description="Pro residues" evidence="1">
    <location>
        <begin position="429"/>
        <end position="442"/>
    </location>
</feature>
<keyword evidence="3" id="KW-1185">Reference proteome</keyword>
<organism evidence="2 3">
    <name type="scientific">Chara braunii</name>
    <name type="common">Braun's stonewort</name>
    <dbReference type="NCBI Taxonomy" id="69332"/>
    <lineage>
        <taxon>Eukaryota</taxon>
        <taxon>Viridiplantae</taxon>
        <taxon>Streptophyta</taxon>
        <taxon>Charophyceae</taxon>
        <taxon>Charales</taxon>
        <taxon>Characeae</taxon>
        <taxon>Chara</taxon>
    </lineage>
</organism>
<proteinExistence type="predicted"/>
<accession>A0A388M8U6</accession>
<dbReference type="CDD" id="cd00303">
    <property type="entry name" value="retropepsin_like"/>
    <property type="match status" value="1"/>
</dbReference>
<evidence type="ECO:0000256" key="1">
    <source>
        <dbReference type="SAM" id="MobiDB-lite"/>
    </source>
</evidence>
<feature type="region of interest" description="Disordered" evidence="1">
    <location>
        <begin position="638"/>
        <end position="659"/>
    </location>
</feature>
<sequence length="1046" mass="112049">MRAVETHRAQLAEELEEVRQPFWVTGATLLSDGRKSRDGRPIVNFLAAGSRGVVVYTTINREGEADDAVHVLRRWVTIFHEFSFGGPQRINAICTDSACICGGSEGIDIAVHTSCTEEDHLAPVLRPCLQQIVVRHGDELRRVWFLLNPRRRHVRYFSGKVERYDAWLVGQAKRYFLTQTGFELEGAEYILACRQFEDFHIQQGRFGDWGGPEGRARGRAWSGKSETIECASWWSQYGARAPKLQHCALRMMHMWSCASPAERNWAVHGGIHTKKRNQLVFEKVVQLVEITANLRLTEGTTDEEIARQVALITRDPIGASTPPSADAVFDRRACIFRPYPREDDSDEEPIPVAADDPALRIPREINETHEDPDSEETRAQTARRAADRAEREMLGGDEDFWGPFGEVASTGGPEAEATTPTPTRRDSSMPPPPAPSPAPRSPVSPLQPDREELGSSLPQHRLLHRGGAEEGAPLAAAVESSVAPAAVPDATIAAAVEEIATASVLEEMAASVLEEDPPAAGGGATVEGQVVAAGGAGGGAAAVEVEVAVAVEEEAALSAATVEEEIAAQAEVQRGGDDERLMQQFLTEELGPAIAATVQCTPAPSSVVGFPTSPSRFAPLAFGVEVSQDSTECIQPSVAVPSAPPQTTVSPPPPPRLPTRRAVRSIRCSEQLATREDVVSSLLDLSMLQARQERLTFHVAALRRLLAILSNPDRTLPIIPVRLGTSTRVYSALWDSGSQGDFIHPRVVKEARLPTTGSPTPISVTLGDDKTHRFFDQTVTDLPFFLTLEPTERSPASRRHRSSAHFDVMETGYDFILGTPWSPRFPQHRGRLGDQHSLGTSGSRDGKGSDREVSAGWEVGMGKGVSPQREIRMGTGVGGGESGNGGRALGGGKSGQGSRRRQGSRDGKGSRGRGVNAGREVWMGRGISPRRGIVIGRGVGGGKSGNGGRPLGGGKSGEARESGWERKSWEGGQCREGSRDGKGVRGRGVGGGKSGNGGRPLSGGKSGQGTRGRKGSGDGKGSYETPADASAGPISDGGRRWGRVRD</sequence>
<feature type="region of interest" description="Disordered" evidence="1">
    <location>
        <begin position="339"/>
        <end position="453"/>
    </location>
</feature>
<feature type="compositionally biased region" description="Gly residues" evidence="1">
    <location>
        <begin position="986"/>
        <end position="1010"/>
    </location>
</feature>
<feature type="compositionally biased region" description="Gly residues" evidence="1">
    <location>
        <begin position="935"/>
        <end position="956"/>
    </location>
</feature>
<evidence type="ECO:0000313" key="2">
    <source>
        <dbReference type="EMBL" id="GBG90889.1"/>
    </source>
</evidence>
<feature type="compositionally biased region" description="Basic and acidic residues" evidence="1">
    <location>
        <begin position="844"/>
        <end position="853"/>
    </location>
</feature>
<dbReference type="Proteomes" id="UP000265515">
    <property type="component" value="Unassembled WGS sequence"/>
</dbReference>
<feature type="compositionally biased region" description="Basic and acidic residues" evidence="1">
    <location>
        <begin position="1037"/>
        <end position="1046"/>
    </location>
</feature>
<gene>
    <name evidence="2" type="ORF">CBR_g51396</name>
</gene>
<reference evidence="2 3" key="1">
    <citation type="journal article" date="2018" name="Cell">
        <title>The Chara Genome: Secondary Complexity and Implications for Plant Terrestrialization.</title>
        <authorList>
            <person name="Nishiyama T."/>
            <person name="Sakayama H."/>
            <person name="Vries J.D."/>
            <person name="Buschmann H."/>
            <person name="Saint-Marcoux D."/>
            <person name="Ullrich K.K."/>
            <person name="Haas F.B."/>
            <person name="Vanderstraeten L."/>
            <person name="Becker D."/>
            <person name="Lang D."/>
            <person name="Vosolsobe S."/>
            <person name="Rombauts S."/>
            <person name="Wilhelmsson P.K.I."/>
            <person name="Janitza P."/>
            <person name="Kern R."/>
            <person name="Heyl A."/>
            <person name="Rumpler F."/>
            <person name="Villalobos L.I.A.C."/>
            <person name="Clay J.M."/>
            <person name="Skokan R."/>
            <person name="Toyoda A."/>
            <person name="Suzuki Y."/>
            <person name="Kagoshima H."/>
            <person name="Schijlen E."/>
            <person name="Tajeshwar N."/>
            <person name="Catarino B."/>
            <person name="Hetherington A.J."/>
            <person name="Saltykova A."/>
            <person name="Bonnot C."/>
            <person name="Breuninger H."/>
            <person name="Symeonidi A."/>
            <person name="Radhakrishnan G.V."/>
            <person name="Van Nieuwerburgh F."/>
            <person name="Deforce D."/>
            <person name="Chang C."/>
            <person name="Karol K.G."/>
            <person name="Hedrich R."/>
            <person name="Ulvskov P."/>
            <person name="Glockner G."/>
            <person name="Delwiche C.F."/>
            <person name="Petrasek J."/>
            <person name="Van de Peer Y."/>
            <person name="Friml J."/>
            <person name="Beilby M."/>
            <person name="Dolan L."/>
            <person name="Kohara Y."/>
            <person name="Sugano S."/>
            <person name="Fujiyama A."/>
            <person name="Delaux P.-M."/>
            <person name="Quint M."/>
            <person name="TheiBen G."/>
            <person name="Hagemann M."/>
            <person name="Harholt J."/>
            <person name="Dunand C."/>
            <person name="Zachgo S."/>
            <person name="Langdale J."/>
            <person name="Maumus F."/>
            <person name="Straeten D.V.D."/>
            <person name="Gould S.B."/>
            <person name="Rensing S.A."/>
        </authorList>
    </citation>
    <scope>NUCLEOTIDE SEQUENCE [LARGE SCALE GENOMIC DNA]</scope>
    <source>
        <strain evidence="2 3">S276</strain>
    </source>
</reference>
<dbReference type="SUPFAM" id="SSF53098">
    <property type="entry name" value="Ribonuclease H-like"/>
    <property type="match status" value="1"/>
</dbReference>
<dbReference type="Gene3D" id="2.40.70.10">
    <property type="entry name" value="Acid Proteases"/>
    <property type="match status" value="1"/>
</dbReference>
<evidence type="ECO:0008006" key="4">
    <source>
        <dbReference type="Google" id="ProtNLM"/>
    </source>
</evidence>
<dbReference type="InterPro" id="IPR021109">
    <property type="entry name" value="Peptidase_aspartic_dom_sf"/>
</dbReference>
<dbReference type="EMBL" id="BFEA01000850">
    <property type="protein sequence ID" value="GBG90889.1"/>
    <property type="molecule type" value="Genomic_DNA"/>
</dbReference>